<keyword evidence="8" id="KW-0406">Ion transport</keyword>
<proteinExistence type="inferred from homology"/>
<name>A0A1I6TIP5_9EURY</name>
<organism evidence="9 10">
    <name type="scientific">Halostagnicola kamekurae</name>
    <dbReference type="NCBI Taxonomy" id="619731"/>
    <lineage>
        <taxon>Archaea</taxon>
        <taxon>Methanobacteriati</taxon>
        <taxon>Methanobacteriota</taxon>
        <taxon>Stenosarchaea group</taxon>
        <taxon>Halobacteria</taxon>
        <taxon>Halobacteriales</taxon>
        <taxon>Natrialbaceae</taxon>
        <taxon>Halostagnicola</taxon>
    </lineage>
</organism>
<keyword evidence="4 8" id="KW-1133">Transmembrane helix</keyword>
<keyword evidence="8" id="KW-0479">Metal-binding</keyword>
<evidence type="ECO:0000256" key="7">
    <source>
        <dbReference type="ARBA" id="ARBA00035585"/>
    </source>
</evidence>
<comment type="activity regulation">
    <text evidence="8">Na(+) is not transported, but it plays an essential structural role and its presence is essential for fluoride channel function.</text>
</comment>
<keyword evidence="3 8" id="KW-0812">Transmembrane</keyword>
<evidence type="ECO:0000256" key="5">
    <source>
        <dbReference type="ARBA" id="ARBA00023136"/>
    </source>
</evidence>
<evidence type="ECO:0000256" key="8">
    <source>
        <dbReference type="HAMAP-Rule" id="MF_00454"/>
    </source>
</evidence>
<evidence type="ECO:0000256" key="3">
    <source>
        <dbReference type="ARBA" id="ARBA00022692"/>
    </source>
</evidence>
<evidence type="ECO:0000256" key="2">
    <source>
        <dbReference type="ARBA" id="ARBA00022475"/>
    </source>
</evidence>
<feature type="binding site" evidence="8">
    <location>
        <position position="82"/>
    </location>
    <ligand>
        <name>Na(+)</name>
        <dbReference type="ChEBI" id="CHEBI:29101"/>
        <note>structural</note>
    </ligand>
</feature>
<dbReference type="GO" id="GO:0046872">
    <property type="term" value="F:metal ion binding"/>
    <property type="evidence" value="ECO:0007669"/>
    <property type="project" value="UniProtKB-KW"/>
</dbReference>
<dbReference type="Proteomes" id="UP000199199">
    <property type="component" value="Unassembled WGS sequence"/>
</dbReference>
<keyword evidence="2 8" id="KW-1003">Cell membrane</keyword>
<dbReference type="HAMAP" id="MF_00454">
    <property type="entry name" value="FluC"/>
    <property type="match status" value="1"/>
</dbReference>
<dbReference type="OrthoDB" id="304656at2157"/>
<dbReference type="InterPro" id="IPR003691">
    <property type="entry name" value="FluC"/>
</dbReference>
<feature type="transmembrane region" description="Helical" evidence="8">
    <location>
        <begin position="19"/>
        <end position="36"/>
    </location>
</feature>
<evidence type="ECO:0000313" key="10">
    <source>
        <dbReference type="Proteomes" id="UP000199199"/>
    </source>
</evidence>
<dbReference type="GO" id="GO:0062054">
    <property type="term" value="F:fluoride channel activity"/>
    <property type="evidence" value="ECO:0007669"/>
    <property type="project" value="UniProtKB-UniRule"/>
</dbReference>
<dbReference type="GO" id="GO:0140114">
    <property type="term" value="P:cellular detoxification of fluoride"/>
    <property type="evidence" value="ECO:0007669"/>
    <property type="project" value="UniProtKB-UniRule"/>
</dbReference>
<reference evidence="10" key="1">
    <citation type="submission" date="2016-10" db="EMBL/GenBank/DDBJ databases">
        <authorList>
            <person name="Varghese N."/>
            <person name="Submissions S."/>
        </authorList>
    </citation>
    <scope>NUCLEOTIDE SEQUENCE [LARGE SCALE GENOMIC DNA]</scope>
    <source>
        <strain evidence="10">DSM 22427</strain>
    </source>
</reference>
<dbReference type="EMBL" id="FOZS01000003">
    <property type="protein sequence ID" value="SFS89069.1"/>
    <property type="molecule type" value="Genomic_DNA"/>
</dbReference>
<protein>
    <recommendedName>
        <fullName evidence="8">Fluoride-specific ion channel FluC</fullName>
    </recommendedName>
</protein>
<dbReference type="PANTHER" id="PTHR28259:SF1">
    <property type="entry name" value="FLUORIDE EXPORT PROTEIN 1-RELATED"/>
    <property type="match status" value="1"/>
</dbReference>
<comment type="catalytic activity">
    <reaction evidence="7">
        <text>fluoride(in) = fluoride(out)</text>
        <dbReference type="Rhea" id="RHEA:76159"/>
        <dbReference type="ChEBI" id="CHEBI:17051"/>
    </reaction>
    <physiologicalReaction direction="left-to-right" evidence="7">
        <dbReference type="Rhea" id="RHEA:76160"/>
    </physiologicalReaction>
</comment>
<keyword evidence="5 8" id="KW-0472">Membrane</keyword>
<dbReference type="GO" id="GO:0005886">
    <property type="term" value="C:plasma membrane"/>
    <property type="evidence" value="ECO:0007669"/>
    <property type="project" value="UniProtKB-SubCell"/>
</dbReference>
<evidence type="ECO:0000256" key="1">
    <source>
        <dbReference type="ARBA" id="ARBA00004651"/>
    </source>
</evidence>
<dbReference type="NCBIfam" id="TIGR00494">
    <property type="entry name" value="crcB"/>
    <property type="match status" value="1"/>
</dbReference>
<feature type="transmembrane region" description="Helical" evidence="8">
    <location>
        <begin position="107"/>
        <end position="129"/>
    </location>
</feature>
<dbReference type="AlphaFoldDB" id="A0A1I6TIP5"/>
<feature type="transmembrane region" description="Helical" evidence="8">
    <location>
        <begin position="74"/>
        <end position="95"/>
    </location>
</feature>
<feature type="transmembrane region" description="Helical" evidence="8">
    <location>
        <begin position="48"/>
        <end position="68"/>
    </location>
</feature>
<comment type="function">
    <text evidence="8">Fluoride-specific ion channel. Important for reducing fluoride concentration in the cell, thus reducing its toxicity.</text>
</comment>
<sequence length="133" mass="13728">MDYSCYAPDIGGERLMEPAHLLGTGGAIGAVARYAVDQALAGDRFPVSTLVVNVAGSFALGLVVFASLDSEATLLIGTGACGSFTTYSSFSVQSVQLWERGERLRASLYALGTLGSCVFAAGIAAWIAISLNL</sequence>
<evidence type="ECO:0000313" key="9">
    <source>
        <dbReference type="EMBL" id="SFS89069.1"/>
    </source>
</evidence>
<comment type="subcellular location">
    <subcellularLocation>
        <location evidence="1 8">Cell membrane</location>
        <topology evidence="1 8">Multi-pass membrane protein</topology>
    </subcellularLocation>
</comment>
<keyword evidence="8" id="KW-0813">Transport</keyword>
<keyword evidence="8" id="KW-0915">Sodium</keyword>
<keyword evidence="8" id="KW-0407">Ion channel</keyword>
<keyword evidence="10" id="KW-1185">Reference proteome</keyword>
<evidence type="ECO:0000256" key="6">
    <source>
        <dbReference type="ARBA" id="ARBA00035120"/>
    </source>
</evidence>
<evidence type="ECO:0000256" key="4">
    <source>
        <dbReference type="ARBA" id="ARBA00022989"/>
    </source>
</evidence>
<dbReference type="Pfam" id="PF02537">
    <property type="entry name" value="CRCB"/>
    <property type="match status" value="1"/>
</dbReference>
<dbReference type="PANTHER" id="PTHR28259">
    <property type="entry name" value="FLUORIDE EXPORT PROTEIN 1-RELATED"/>
    <property type="match status" value="1"/>
</dbReference>
<accession>A0A1I6TIP5</accession>
<comment type="similarity">
    <text evidence="6 8">Belongs to the fluoride channel Fluc/FEX (TC 1.A.43) family.</text>
</comment>
<feature type="binding site" evidence="8">
    <location>
        <position position="85"/>
    </location>
    <ligand>
        <name>Na(+)</name>
        <dbReference type="ChEBI" id="CHEBI:29101"/>
        <note>structural</note>
    </ligand>
</feature>
<gene>
    <name evidence="8" type="primary">fluC</name>
    <name evidence="8" type="synonym">crcB</name>
    <name evidence="9" type="ORF">SAMN04488556_3146</name>
</gene>